<dbReference type="AlphaFoldDB" id="A0A0P9ELC9"/>
<keyword evidence="1" id="KW-1133">Transmembrane helix</keyword>
<dbReference type="EMBL" id="FMUN01000012">
    <property type="protein sequence ID" value="SCY67179.1"/>
    <property type="molecule type" value="Genomic_DNA"/>
</dbReference>
<dbReference type="Proteomes" id="UP000183104">
    <property type="component" value="Unassembled WGS sequence"/>
</dbReference>
<evidence type="ECO:0000256" key="1">
    <source>
        <dbReference type="SAM" id="Phobius"/>
    </source>
</evidence>
<sequence>MHPRNRWFIVCSLVYAIIGGGFGVYQAFFPGTLPGLPARAHGHIMLLGFVVMMIYGVALHTLPRFANKPLYSERLANVQLWAANIGLILLVVGWLGYWKAVLFAGGVIAWAAMAAFAYNIIRSVSARPTGEEG</sequence>
<dbReference type="SUPFAM" id="SSF81442">
    <property type="entry name" value="Cytochrome c oxidase subunit I-like"/>
    <property type="match status" value="1"/>
</dbReference>
<protein>
    <submittedName>
        <fullName evidence="2">Cytochrome C and Quinol oxidase polypeptide I</fullName>
    </submittedName>
</protein>
<feature type="transmembrane region" description="Helical" evidence="1">
    <location>
        <begin position="7"/>
        <end position="28"/>
    </location>
</feature>
<dbReference type="RefSeq" id="WP_054966813.1">
    <property type="nucleotide sequence ID" value="NZ_FMUN01000012.1"/>
</dbReference>
<reference evidence="3" key="1">
    <citation type="submission" date="2016-10" db="EMBL/GenBank/DDBJ databases">
        <authorList>
            <person name="Varghese N."/>
        </authorList>
    </citation>
    <scope>NUCLEOTIDE SEQUENCE [LARGE SCALE GENOMIC DNA]</scope>
    <source>
        <strain evidence="3">HL 19</strain>
    </source>
</reference>
<proteinExistence type="predicted"/>
<keyword evidence="1" id="KW-0812">Transmembrane</keyword>
<evidence type="ECO:0000313" key="3">
    <source>
        <dbReference type="Proteomes" id="UP000183104"/>
    </source>
</evidence>
<keyword evidence="1" id="KW-0472">Membrane</keyword>
<accession>A0A0P9ELC9</accession>
<organism evidence="2 3">
    <name type="scientific">Thiohalorhabdus denitrificans</name>
    <dbReference type="NCBI Taxonomy" id="381306"/>
    <lineage>
        <taxon>Bacteria</taxon>
        <taxon>Pseudomonadati</taxon>
        <taxon>Pseudomonadota</taxon>
        <taxon>Gammaproteobacteria</taxon>
        <taxon>Thiohalorhabdales</taxon>
        <taxon>Thiohalorhabdaceae</taxon>
        <taxon>Thiohalorhabdus</taxon>
    </lineage>
</organism>
<keyword evidence="3" id="KW-1185">Reference proteome</keyword>
<feature type="transmembrane region" description="Helical" evidence="1">
    <location>
        <begin position="75"/>
        <end position="95"/>
    </location>
</feature>
<feature type="transmembrane region" description="Helical" evidence="1">
    <location>
        <begin position="40"/>
        <end position="63"/>
    </location>
</feature>
<feature type="transmembrane region" description="Helical" evidence="1">
    <location>
        <begin position="101"/>
        <end position="121"/>
    </location>
</feature>
<dbReference type="Gene3D" id="1.20.210.10">
    <property type="entry name" value="Cytochrome c oxidase-like, subunit I domain"/>
    <property type="match status" value="1"/>
</dbReference>
<gene>
    <name evidence="2" type="ORF">SAMN05661077_0100</name>
</gene>
<dbReference type="OrthoDB" id="5784423at2"/>
<evidence type="ECO:0000313" key="2">
    <source>
        <dbReference type="EMBL" id="SCY67179.1"/>
    </source>
</evidence>
<dbReference type="STRING" id="381306.AN478_11730"/>
<name>A0A0P9ELC9_9GAMM</name>
<dbReference type="InterPro" id="IPR036927">
    <property type="entry name" value="Cyt_c_oxase-like_su1_sf"/>
</dbReference>